<proteinExistence type="predicted"/>
<evidence type="ECO:0000256" key="1">
    <source>
        <dbReference type="SAM" id="MobiDB-lite"/>
    </source>
</evidence>
<reference evidence="4" key="2">
    <citation type="submission" date="2023-06" db="EMBL/GenBank/DDBJ databases">
        <authorList>
            <consortium name="Lawrence Berkeley National Laboratory"/>
            <person name="Haridas S."/>
            <person name="Hensen N."/>
            <person name="Bonometti L."/>
            <person name="Westerberg I."/>
            <person name="Brannstrom I.O."/>
            <person name="Guillou S."/>
            <person name="Cros-Aarteil S."/>
            <person name="Calhoun S."/>
            <person name="Kuo A."/>
            <person name="Mondo S."/>
            <person name="Pangilinan J."/>
            <person name="Riley R."/>
            <person name="Labutti K."/>
            <person name="Andreopoulos B."/>
            <person name="Lipzen A."/>
            <person name="Chen C."/>
            <person name="Yanf M."/>
            <person name="Daum C."/>
            <person name="Ng V."/>
            <person name="Clum A."/>
            <person name="Steindorff A."/>
            <person name="Ohm R."/>
            <person name="Martin F."/>
            <person name="Silar P."/>
            <person name="Natvig D."/>
            <person name="Lalanne C."/>
            <person name="Gautier V."/>
            <person name="Ament-Velasquez S.L."/>
            <person name="Kruys A."/>
            <person name="Hutchinson M.I."/>
            <person name="Powell A.J."/>
            <person name="Barry K."/>
            <person name="Miller A.N."/>
            <person name="Grigoriev I.V."/>
            <person name="Debuchy R."/>
            <person name="Gladieux P."/>
            <person name="Thoren M.H."/>
            <person name="Johannesson H."/>
        </authorList>
    </citation>
    <scope>NUCLEOTIDE SEQUENCE</scope>
    <source>
        <strain evidence="4">CBS 958.72</strain>
    </source>
</reference>
<feature type="region of interest" description="Disordered" evidence="1">
    <location>
        <begin position="457"/>
        <end position="500"/>
    </location>
</feature>
<dbReference type="AlphaFoldDB" id="A0AAE0TV68"/>
<keyword evidence="5" id="KW-1185">Reference proteome</keyword>
<reference evidence="4" key="1">
    <citation type="journal article" date="2023" name="Mol. Phylogenet. Evol.">
        <title>Genome-scale phylogeny and comparative genomics of the fungal order Sordariales.</title>
        <authorList>
            <person name="Hensen N."/>
            <person name="Bonometti L."/>
            <person name="Westerberg I."/>
            <person name="Brannstrom I.O."/>
            <person name="Guillou S."/>
            <person name="Cros-Aarteil S."/>
            <person name="Calhoun S."/>
            <person name="Haridas S."/>
            <person name="Kuo A."/>
            <person name="Mondo S."/>
            <person name="Pangilinan J."/>
            <person name="Riley R."/>
            <person name="LaButti K."/>
            <person name="Andreopoulos B."/>
            <person name="Lipzen A."/>
            <person name="Chen C."/>
            <person name="Yan M."/>
            <person name="Daum C."/>
            <person name="Ng V."/>
            <person name="Clum A."/>
            <person name="Steindorff A."/>
            <person name="Ohm R.A."/>
            <person name="Martin F."/>
            <person name="Silar P."/>
            <person name="Natvig D.O."/>
            <person name="Lalanne C."/>
            <person name="Gautier V."/>
            <person name="Ament-Velasquez S.L."/>
            <person name="Kruys A."/>
            <person name="Hutchinson M.I."/>
            <person name="Powell A.J."/>
            <person name="Barry K."/>
            <person name="Miller A.N."/>
            <person name="Grigoriev I.V."/>
            <person name="Debuchy R."/>
            <person name="Gladieux P."/>
            <person name="Hiltunen Thoren M."/>
            <person name="Johannesson H."/>
        </authorList>
    </citation>
    <scope>NUCLEOTIDE SEQUENCE</scope>
    <source>
        <strain evidence="4">CBS 958.72</strain>
    </source>
</reference>
<organism evidence="4 5">
    <name type="scientific">Lasiosphaeria ovina</name>
    <dbReference type="NCBI Taxonomy" id="92902"/>
    <lineage>
        <taxon>Eukaryota</taxon>
        <taxon>Fungi</taxon>
        <taxon>Dikarya</taxon>
        <taxon>Ascomycota</taxon>
        <taxon>Pezizomycotina</taxon>
        <taxon>Sordariomycetes</taxon>
        <taxon>Sordariomycetidae</taxon>
        <taxon>Sordariales</taxon>
        <taxon>Lasiosphaeriaceae</taxon>
        <taxon>Lasiosphaeria</taxon>
    </lineage>
</organism>
<evidence type="ECO:0000313" key="5">
    <source>
        <dbReference type="Proteomes" id="UP001287356"/>
    </source>
</evidence>
<dbReference type="Pfam" id="PF24681">
    <property type="entry name" value="Kelch_KLHDC2_KLHL20_DRC7"/>
    <property type="match status" value="1"/>
</dbReference>
<feature type="signal peptide" evidence="3">
    <location>
        <begin position="1"/>
        <end position="22"/>
    </location>
</feature>
<dbReference type="InterPro" id="IPR015915">
    <property type="entry name" value="Kelch-typ_b-propeller"/>
</dbReference>
<feature type="compositionally biased region" description="Polar residues" evidence="1">
    <location>
        <begin position="618"/>
        <end position="628"/>
    </location>
</feature>
<accession>A0AAE0TV68</accession>
<dbReference type="Proteomes" id="UP001287356">
    <property type="component" value="Unassembled WGS sequence"/>
</dbReference>
<feature type="transmembrane region" description="Helical" evidence="2">
    <location>
        <begin position="506"/>
        <end position="528"/>
    </location>
</feature>
<keyword evidence="2" id="KW-1133">Transmembrane helix</keyword>
<protein>
    <recommendedName>
        <fullName evidence="6">Kelch repeat protein</fullName>
    </recommendedName>
</protein>
<name>A0AAE0TV68_9PEZI</name>
<dbReference type="EMBL" id="JAULSN010000002">
    <property type="protein sequence ID" value="KAK3380753.1"/>
    <property type="molecule type" value="Genomic_DNA"/>
</dbReference>
<dbReference type="PANTHER" id="PTHR23244:SF490">
    <property type="entry name" value="KELCH REPEAT PROTEIN"/>
    <property type="match status" value="1"/>
</dbReference>
<evidence type="ECO:0008006" key="6">
    <source>
        <dbReference type="Google" id="ProtNLM"/>
    </source>
</evidence>
<sequence>MRSVLIAAQTLLLLFFTSVAAAQDINETQTKFDSPAPADLLRRWNCRATVLGNYLYIDGGELGELVDGKATSFPNNSTLSIDLSKSWLTSSVEIRANGKPVKDGPLSMGYEAIWNDPTGSAFYAWGGYTTGGVRPAAITKEGIWKFTVDGKGGGAWSLEKPSNPQVLKTLKYAEDGAYTATNTTGFWYGGFSGSTTDPSQTVDQAMPGLVSYDMTTQAWRNDSALALSPPNGTARGAKAEYVPRFGPNGIVMILGGLSYSPFGNPGRDEGGLDFSNLTFFDPVTRNIYWQTTTGTVPAARWRYCSVGIDGGNGTYEIFIFGGQTADKNLALDDVYVLSLPGFVWTKAAATSPGQPRSQHTCVVVGKRQLLVVGGANYNIPSGRWQDPDPFPQGLGLFDMTDLTWSKEGQYKADAEPYQSPKAVRDWYSKTDLSTLSWSSNEVKELFVTASGAVVPANQTASNTGSSGANGGSDSNSGSGDAPNTSQSPLSSTTPASSSGLSDSARIAVATMASVIGVAIVVAVTVFLVRRRYKKCLESRIDSPDFRPHGEGKPAIGLSEVYGDTEKRDPYAGRDASTAQRGHFPAPVLPAHLKYADLPPVNSPTELPIHRAYAELGGSATSATTTHYSPQEEHSQVAELSPETSSQATFASHPRNSPVRT</sequence>
<keyword evidence="3" id="KW-0732">Signal</keyword>
<evidence type="ECO:0000256" key="3">
    <source>
        <dbReference type="SAM" id="SignalP"/>
    </source>
</evidence>
<feature type="region of interest" description="Disordered" evidence="1">
    <location>
        <begin position="617"/>
        <end position="660"/>
    </location>
</feature>
<feature type="chain" id="PRO_5042240812" description="Kelch repeat protein" evidence="3">
    <location>
        <begin position="23"/>
        <end position="660"/>
    </location>
</feature>
<dbReference type="SUPFAM" id="SSF117281">
    <property type="entry name" value="Kelch motif"/>
    <property type="match status" value="1"/>
</dbReference>
<keyword evidence="2" id="KW-0472">Membrane</keyword>
<feature type="compositionally biased region" description="Low complexity" evidence="1">
    <location>
        <begin position="459"/>
        <end position="500"/>
    </location>
</feature>
<keyword evidence="2" id="KW-0812">Transmembrane</keyword>
<evidence type="ECO:0000256" key="2">
    <source>
        <dbReference type="SAM" id="Phobius"/>
    </source>
</evidence>
<dbReference type="PANTHER" id="PTHR23244">
    <property type="entry name" value="KELCH REPEAT DOMAIN"/>
    <property type="match status" value="1"/>
</dbReference>
<dbReference type="Gene3D" id="2.120.10.80">
    <property type="entry name" value="Kelch-type beta propeller"/>
    <property type="match status" value="1"/>
</dbReference>
<evidence type="ECO:0000313" key="4">
    <source>
        <dbReference type="EMBL" id="KAK3380753.1"/>
    </source>
</evidence>
<gene>
    <name evidence="4" type="ORF">B0T24DRAFT_571699</name>
</gene>
<feature type="compositionally biased region" description="Polar residues" evidence="1">
    <location>
        <begin position="641"/>
        <end position="660"/>
    </location>
</feature>
<comment type="caution">
    <text evidence="4">The sequence shown here is derived from an EMBL/GenBank/DDBJ whole genome shotgun (WGS) entry which is preliminary data.</text>
</comment>